<evidence type="ECO:0000256" key="11">
    <source>
        <dbReference type="ARBA" id="ARBA00048008"/>
    </source>
</evidence>
<sequence>MDFKNKVVLVTGGARGIGKAVAKIFLERGAKVSICDINIEEGAKTLQEFKEKFDENNVIFSQCDVSKDEDFEAVYNECENQFNGLDILVNNAGILHKDLKKMEAVNFVRI</sequence>
<evidence type="ECO:0000256" key="18">
    <source>
        <dbReference type="ARBA" id="ARBA00048739"/>
    </source>
</evidence>
<dbReference type="EC" id="1.1.1.232" evidence="4"/>
<dbReference type="InterPro" id="IPR002347">
    <property type="entry name" value="SDR_fam"/>
</dbReference>
<comment type="catalytic activity">
    <reaction evidence="18">
        <text>prostaglandin E2 + NAD(+) = 15-oxoprostaglandin E2 + NADH + H(+)</text>
        <dbReference type="Rhea" id="RHEA:11876"/>
        <dbReference type="ChEBI" id="CHEBI:15378"/>
        <dbReference type="ChEBI" id="CHEBI:57400"/>
        <dbReference type="ChEBI" id="CHEBI:57540"/>
        <dbReference type="ChEBI" id="CHEBI:57945"/>
        <dbReference type="ChEBI" id="CHEBI:606564"/>
        <dbReference type="EC" id="1.1.1.141"/>
    </reaction>
    <physiologicalReaction direction="left-to-right" evidence="18">
        <dbReference type="Rhea" id="RHEA:11877"/>
    </physiologicalReaction>
</comment>
<dbReference type="Pfam" id="PF00106">
    <property type="entry name" value="adh_short"/>
    <property type="match status" value="1"/>
</dbReference>
<comment type="caution">
    <text evidence="22">The sequence shown here is derived from an EMBL/GenBank/DDBJ whole genome shotgun (WGS) entry which is preliminary data.</text>
</comment>
<evidence type="ECO:0000256" key="21">
    <source>
        <dbReference type="ARBA" id="ARBA00049188"/>
    </source>
</evidence>
<comment type="catalytic activity">
    <reaction evidence="11">
        <text>14-hydroxy-(4Z,7Z,10Z,12E,16Z,19Z)-docosahexaenoate + NAD(+) = 14-oxo-(4Z,7Z,10Z,12E,16Z,19Z)-docosahexaenoate + NADH + H(+)</text>
        <dbReference type="Rhea" id="RHEA:48952"/>
        <dbReference type="ChEBI" id="CHEBI:15378"/>
        <dbReference type="ChEBI" id="CHEBI:57540"/>
        <dbReference type="ChEBI" id="CHEBI:57945"/>
        <dbReference type="ChEBI" id="CHEBI:90866"/>
        <dbReference type="ChEBI" id="CHEBI:90867"/>
    </reaction>
    <physiologicalReaction direction="left-to-right" evidence="11">
        <dbReference type="Rhea" id="RHEA:48953"/>
    </physiologicalReaction>
</comment>
<evidence type="ECO:0000256" key="1">
    <source>
        <dbReference type="ARBA" id="ARBA00006484"/>
    </source>
</evidence>
<evidence type="ECO:0000256" key="4">
    <source>
        <dbReference type="ARBA" id="ARBA00039060"/>
    </source>
</evidence>
<dbReference type="Proteomes" id="UP000326759">
    <property type="component" value="Unassembled WGS sequence"/>
</dbReference>
<dbReference type="SUPFAM" id="SSF51735">
    <property type="entry name" value="NAD(P)-binding Rossmann-fold domains"/>
    <property type="match status" value="1"/>
</dbReference>
<comment type="catalytic activity">
    <reaction evidence="21">
        <text>resolvin E1 + NAD(+) = 18-oxo-resolvin E1 + NADH + H(+)</text>
        <dbReference type="Rhea" id="RHEA:49244"/>
        <dbReference type="ChEBI" id="CHEBI:15378"/>
        <dbReference type="ChEBI" id="CHEBI:57540"/>
        <dbReference type="ChEBI" id="CHEBI:57945"/>
        <dbReference type="ChEBI" id="CHEBI:91000"/>
        <dbReference type="ChEBI" id="CHEBI:91001"/>
    </reaction>
    <physiologicalReaction direction="left-to-right" evidence="21">
        <dbReference type="Rhea" id="RHEA:49245"/>
    </physiologicalReaction>
</comment>
<dbReference type="EC" id="1.1.1.141" evidence="3"/>
<accession>A0A5N5THD4</accession>
<dbReference type="PANTHER" id="PTHR44229">
    <property type="entry name" value="15-HYDROXYPROSTAGLANDIN DEHYDROGENASE [NAD(+)]"/>
    <property type="match status" value="1"/>
</dbReference>
<evidence type="ECO:0000256" key="3">
    <source>
        <dbReference type="ARBA" id="ARBA00038968"/>
    </source>
</evidence>
<comment type="catalytic activity">
    <reaction evidence="10">
        <text>resolvin D1 + NAD(+) = 8-oxoresolvin D1 + NADH + H(+)</text>
        <dbReference type="Rhea" id="RHEA:50124"/>
        <dbReference type="ChEBI" id="CHEBI:15378"/>
        <dbReference type="ChEBI" id="CHEBI:57540"/>
        <dbReference type="ChEBI" id="CHEBI:57945"/>
        <dbReference type="ChEBI" id="CHEBI:132079"/>
        <dbReference type="ChEBI" id="CHEBI:132080"/>
    </reaction>
    <physiologicalReaction direction="left-to-right" evidence="10">
        <dbReference type="Rhea" id="RHEA:50125"/>
    </physiologicalReaction>
</comment>
<evidence type="ECO:0000313" key="22">
    <source>
        <dbReference type="EMBL" id="KAB7505508.1"/>
    </source>
</evidence>
<dbReference type="GO" id="GO:0047034">
    <property type="term" value="F:15-hydroxyicosatetraenoate dehydrogenase activity"/>
    <property type="evidence" value="ECO:0007669"/>
    <property type="project" value="UniProtKB-EC"/>
</dbReference>
<comment type="similarity">
    <text evidence="1">Belongs to the short-chain dehydrogenases/reductases (SDR) family.</text>
</comment>
<evidence type="ECO:0000256" key="7">
    <source>
        <dbReference type="ARBA" id="ARBA00042026"/>
    </source>
</evidence>
<evidence type="ECO:0000256" key="10">
    <source>
        <dbReference type="ARBA" id="ARBA00047672"/>
    </source>
</evidence>
<dbReference type="GO" id="GO:0016404">
    <property type="term" value="F:15-hydroxyprostaglandin dehydrogenase (NAD+) activity"/>
    <property type="evidence" value="ECO:0007669"/>
    <property type="project" value="UniProtKB-EC"/>
</dbReference>
<evidence type="ECO:0000256" key="13">
    <source>
        <dbReference type="ARBA" id="ARBA00048144"/>
    </source>
</evidence>
<evidence type="ECO:0000313" key="23">
    <source>
        <dbReference type="Proteomes" id="UP000326759"/>
    </source>
</evidence>
<comment type="catalytic activity">
    <reaction evidence="19">
        <text>resolvin D2 + NAD(+) = 16-oxoresolvin D2 + NADH + H(+)</text>
        <dbReference type="Rhea" id="RHEA:53588"/>
        <dbReference type="ChEBI" id="CHEBI:15378"/>
        <dbReference type="ChEBI" id="CHEBI:57540"/>
        <dbReference type="ChEBI" id="CHEBI:57945"/>
        <dbReference type="ChEBI" id="CHEBI:133367"/>
        <dbReference type="ChEBI" id="CHEBI:137498"/>
    </reaction>
    <physiologicalReaction direction="left-to-right" evidence="19">
        <dbReference type="Rhea" id="RHEA:53589"/>
    </physiologicalReaction>
</comment>
<evidence type="ECO:0000256" key="17">
    <source>
        <dbReference type="ARBA" id="ARBA00048611"/>
    </source>
</evidence>
<organism evidence="22 23">
    <name type="scientific">Armadillidium nasatum</name>
    <dbReference type="NCBI Taxonomy" id="96803"/>
    <lineage>
        <taxon>Eukaryota</taxon>
        <taxon>Metazoa</taxon>
        <taxon>Ecdysozoa</taxon>
        <taxon>Arthropoda</taxon>
        <taxon>Crustacea</taxon>
        <taxon>Multicrustacea</taxon>
        <taxon>Malacostraca</taxon>
        <taxon>Eumalacostraca</taxon>
        <taxon>Peracarida</taxon>
        <taxon>Isopoda</taxon>
        <taxon>Oniscidea</taxon>
        <taxon>Crinocheta</taxon>
        <taxon>Armadillidiidae</taxon>
        <taxon>Armadillidium</taxon>
    </lineage>
</organism>
<evidence type="ECO:0000256" key="2">
    <source>
        <dbReference type="ARBA" id="ARBA00023002"/>
    </source>
</evidence>
<comment type="catalytic activity">
    <reaction evidence="16">
        <text>lipoxin A4 + NAD(+) = 15-oxo-(5S,6R)-dihydroxy-(7E,9E,11Z,13E)-eicosatetraenoate + NADH + H(+)</text>
        <dbReference type="Rhea" id="RHEA:41572"/>
        <dbReference type="ChEBI" id="CHEBI:15378"/>
        <dbReference type="ChEBI" id="CHEBI:57540"/>
        <dbReference type="ChEBI" id="CHEBI:57945"/>
        <dbReference type="ChEBI" id="CHEBI:67026"/>
        <dbReference type="ChEBI" id="CHEBI:78311"/>
    </reaction>
    <physiologicalReaction direction="left-to-right" evidence="16">
        <dbReference type="Rhea" id="RHEA:41573"/>
    </physiologicalReaction>
</comment>
<comment type="catalytic activity">
    <reaction evidence="14">
        <text>resolvin D1 + NAD(+) = 17-oxoresolvin D1 + NADH + H(+)</text>
        <dbReference type="Rhea" id="RHEA:50128"/>
        <dbReference type="ChEBI" id="CHEBI:15378"/>
        <dbReference type="ChEBI" id="CHEBI:57540"/>
        <dbReference type="ChEBI" id="CHEBI:57945"/>
        <dbReference type="ChEBI" id="CHEBI:132079"/>
        <dbReference type="ChEBI" id="CHEBI:132081"/>
    </reaction>
    <physiologicalReaction direction="left-to-right" evidence="14">
        <dbReference type="Rhea" id="RHEA:50129"/>
    </physiologicalReaction>
</comment>
<dbReference type="EMBL" id="SEYY01001204">
    <property type="protein sequence ID" value="KAB7505508.1"/>
    <property type="molecule type" value="Genomic_DNA"/>
</dbReference>
<comment type="function">
    <text evidence="8">Catalyzes the NAD-dependent dehydrogenation (oxidation) of a broad array of hydroxylated polyunsaturated fatty acids (mainly eicosanoids and docosanoids, including prostaglandins, lipoxins and resolvins), yielding their corresponding keto (oxo) metabolites. Decreases the levels of the pro-proliferative prostaglandins such as prostaglandin E2 (whose activity is increased in cancer because of an increase in the expression of cyclooxygenase 2) and generates oxo-fatty acid products that can profoundly influence cell function by abrogating pro-inflammatory cytokine expression. Converts resolvins E1, D1 and D2 to their oxo products, which represents a mode of resolvin inactivation. Resolvin E1 plays important roles during the resolution phase of acute inflammation, while resolvins D1 and D2 have a unique role in obesity-induced adipose inflammation.</text>
</comment>
<keyword evidence="23" id="KW-1185">Reference proteome</keyword>
<evidence type="ECO:0000256" key="12">
    <source>
        <dbReference type="ARBA" id="ARBA00048140"/>
    </source>
</evidence>
<reference evidence="22 23" key="1">
    <citation type="journal article" date="2019" name="PLoS Biol.">
        <title>Sex chromosomes control vertical transmission of feminizing Wolbachia symbionts in an isopod.</title>
        <authorList>
            <person name="Becking T."/>
            <person name="Chebbi M.A."/>
            <person name="Giraud I."/>
            <person name="Moumen B."/>
            <person name="Laverre T."/>
            <person name="Caubet Y."/>
            <person name="Peccoud J."/>
            <person name="Gilbert C."/>
            <person name="Cordaux R."/>
        </authorList>
    </citation>
    <scope>NUCLEOTIDE SEQUENCE [LARGE SCALE GENOMIC DNA]</scope>
    <source>
        <strain evidence="22">ANa2</strain>
        <tissue evidence="22">Whole body excluding digestive tract and cuticle</tissue>
    </source>
</reference>
<evidence type="ECO:0000256" key="8">
    <source>
        <dbReference type="ARBA" id="ARBA00045705"/>
    </source>
</evidence>
<evidence type="ECO:0000256" key="16">
    <source>
        <dbReference type="ARBA" id="ARBA00048535"/>
    </source>
</evidence>
<evidence type="ECO:0000256" key="15">
    <source>
        <dbReference type="ARBA" id="ARBA00048393"/>
    </source>
</evidence>
<evidence type="ECO:0000256" key="19">
    <source>
        <dbReference type="ARBA" id="ARBA00048921"/>
    </source>
</evidence>
<protein>
    <recommendedName>
        <fullName evidence="5">15-hydroxyprostaglandin dehydrogenase [NAD(+)]</fullName>
        <ecNumber evidence="3">1.1.1.141</ecNumber>
        <ecNumber evidence="4">1.1.1.232</ecNumber>
    </recommendedName>
    <alternativeName>
        <fullName evidence="7">Eicosanoid/docosanoid dehydrogenase [NAD(+)]</fullName>
    </alternativeName>
    <alternativeName>
        <fullName evidence="6">Prostaglandin dehydrogenase 1</fullName>
    </alternativeName>
</protein>
<comment type="catalytic activity">
    <reaction evidence="12">
        <text>15-oxo-(5S,6R)-dihydroxy-(7E,9E,11Z)-eicosatrienoate + NADH + H(+) = (5S,6R,15S)-trihydroxy-(7E,9E,11Z)-eicosatrienoate + NAD(+)</text>
        <dbReference type="Rhea" id="RHEA:41596"/>
        <dbReference type="ChEBI" id="CHEBI:15378"/>
        <dbReference type="ChEBI" id="CHEBI:57540"/>
        <dbReference type="ChEBI" id="CHEBI:57945"/>
        <dbReference type="ChEBI" id="CHEBI:78325"/>
        <dbReference type="ChEBI" id="CHEBI:78329"/>
    </reaction>
    <physiologicalReaction direction="left-to-right" evidence="12">
        <dbReference type="Rhea" id="RHEA:41597"/>
    </physiologicalReaction>
</comment>
<dbReference type="AlphaFoldDB" id="A0A5N5THD4"/>
<comment type="catalytic activity">
    <reaction evidence="15">
        <text>resolvin D2 + NAD(+) = 7-oxoresolvin D2 + NADH + H(+)</text>
        <dbReference type="Rhea" id="RHEA:53584"/>
        <dbReference type="ChEBI" id="CHEBI:15378"/>
        <dbReference type="ChEBI" id="CHEBI:57540"/>
        <dbReference type="ChEBI" id="CHEBI:57945"/>
        <dbReference type="ChEBI" id="CHEBI:133367"/>
        <dbReference type="ChEBI" id="CHEBI:137497"/>
    </reaction>
    <physiologicalReaction direction="left-to-right" evidence="15">
        <dbReference type="Rhea" id="RHEA:53585"/>
    </physiologicalReaction>
</comment>
<dbReference type="PANTHER" id="PTHR44229:SF4">
    <property type="entry name" value="15-HYDROXYPROSTAGLANDIN DEHYDROGENASE [NAD(+)]"/>
    <property type="match status" value="1"/>
</dbReference>
<proteinExistence type="inferred from homology"/>
<comment type="catalytic activity">
    <reaction evidence="13">
        <text>(11R)-hydroxy-(5Z,8Z,12E,14Z)-eicosatetraenoate + NAD(+) = 11-oxo-(5Z,8Z,12E,14Z)-eicosatetraenoate + NADH + H(+)</text>
        <dbReference type="Rhea" id="RHEA:48640"/>
        <dbReference type="ChEBI" id="CHEBI:15378"/>
        <dbReference type="ChEBI" id="CHEBI:57540"/>
        <dbReference type="ChEBI" id="CHEBI:57945"/>
        <dbReference type="ChEBI" id="CHEBI:78836"/>
        <dbReference type="ChEBI" id="CHEBI:90697"/>
    </reaction>
    <physiologicalReaction direction="left-to-right" evidence="13">
        <dbReference type="Rhea" id="RHEA:48641"/>
    </physiologicalReaction>
</comment>
<dbReference type="OrthoDB" id="417891at2759"/>
<evidence type="ECO:0000256" key="6">
    <source>
        <dbReference type="ARBA" id="ARBA00041812"/>
    </source>
</evidence>
<evidence type="ECO:0000256" key="20">
    <source>
        <dbReference type="ARBA" id="ARBA00049151"/>
    </source>
</evidence>
<evidence type="ECO:0000256" key="14">
    <source>
        <dbReference type="ARBA" id="ARBA00048170"/>
    </source>
</evidence>
<dbReference type="InterPro" id="IPR036291">
    <property type="entry name" value="NAD(P)-bd_dom_sf"/>
</dbReference>
<comment type="catalytic activity">
    <reaction evidence="20">
        <text>(15S)-hydroxy-(5Z,8Z,11Z,13E)-eicosatetraenoate + NAD(+) = 15-oxo-(5Z,8Z,11Z,13E)-eicosatetraenoate + NADH + H(+)</text>
        <dbReference type="Rhea" id="RHEA:23260"/>
        <dbReference type="ChEBI" id="CHEBI:15378"/>
        <dbReference type="ChEBI" id="CHEBI:57409"/>
        <dbReference type="ChEBI" id="CHEBI:57410"/>
        <dbReference type="ChEBI" id="CHEBI:57540"/>
        <dbReference type="ChEBI" id="CHEBI:57945"/>
        <dbReference type="EC" id="1.1.1.232"/>
    </reaction>
    <physiologicalReaction direction="left-to-right" evidence="20">
        <dbReference type="Rhea" id="RHEA:23261"/>
    </physiologicalReaction>
</comment>
<comment type="catalytic activity">
    <reaction evidence="9">
        <text>prostaglandin E1 + NAD(+) = 15-oxoprostaglandin E1 + NADH + H(+)</text>
        <dbReference type="Rhea" id="RHEA:16477"/>
        <dbReference type="ChEBI" id="CHEBI:15378"/>
        <dbReference type="ChEBI" id="CHEBI:57397"/>
        <dbReference type="ChEBI" id="CHEBI:57401"/>
        <dbReference type="ChEBI" id="CHEBI:57540"/>
        <dbReference type="ChEBI" id="CHEBI:57945"/>
    </reaction>
    <physiologicalReaction direction="left-to-right" evidence="9">
        <dbReference type="Rhea" id="RHEA:16478"/>
    </physiologicalReaction>
</comment>
<name>A0A5N5THD4_9CRUS</name>
<comment type="catalytic activity">
    <reaction evidence="17">
        <text>prostaglandin A1 + NAD(+) = 15-oxo-prostaglandin A1 + NADH + H(+)</text>
        <dbReference type="Rhea" id="RHEA:41263"/>
        <dbReference type="ChEBI" id="CHEBI:15378"/>
        <dbReference type="ChEBI" id="CHEBI:57398"/>
        <dbReference type="ChEBI" id="CHEBI:57540"/>
        <dbReference type="ChEBI" id="CHEBI:57945"/>
        <dbReference type="ChEBI" id="CHEBI:85072"/>
    </reaction>
    <physiologicalReaction direction="left-to-right" evidence="17">
        <dbReference type="Rhea" id="RHEA:41264"/>
    </physiologicalReaction>
</comment>
<dbReference type="CDD" id="cd05233">
    <property type="entry name" value="SDR_c"/>
    <property type="match status" value="1"/>
</dbReference>
<dbReference type="PRINTS" id="PR00081">
    <property type="entry name" value="GDHRDH"/>
</dbReference>
<evidence type="ECO:0000256" key="5">
    <source>
        <dbReference type="ARBA" id="ARBA00040276"/>
    </source>
</evidence>
<gene>
    <name evidence="22" type="primary">HPGD_1</name>
    <name evidence="22" type="ORF">Anas_06031</name>
</gene>
<dbReference type="Gene3D" id="3.40.50.720">
    <property type="entry name" value="NAD(P)-binding Rossmann-like Domain"/>
    <property type="match status" value="1"/>
</dbReference>
<evidence type="ECO:0000256" key="9">
    <source>
        <dbReference type="ARBA" id="ARBA00047325"/>
    </source>
</evidence>
<dbReference type="GO" id="GO:0005737">
    <property type="term" value="C:cytoplasm"/>
    <property type="evidence" value="ECO:0007669"/>
    <property type="project" value="TreeGrafter"/>
</dbReference>
<keyword evidence="2" id="KW-0560">Oxidoreductase</keyword>